<dbReference type="AlphaFoldDB" id="A0A1M6N3D5"/>
<dbReference type="EMBL" id="FQYV01000031">
    <property type="protein sequence ID" value="SHJ90073.1"/>
    <property type="molecule type" value="Genomic_DNA"/>
</dbReference>
<sequence length="388" mass="44439">MFTPQIKNITPAPDQMKHIWELLQEYPYTSHAKADELYIKAIKEIIRFHEERNPFYKQLLAYNNFDIDQLNSIDDLAKIPFIHANFFKTHVVKTAKEEDIAMHVTSSGTTGQKSQHFLDKWTVEVMHYISDVSQQANGYISDQPCNYLVFNFEPYVGFKTGTATTNQIMMQYAPKVHVNYALRYNGQKGHDFDSFGVVEKLIEYQKEGLPVRMLGFAAFLNFSIDKLKDMGFDKLTLHPDSRCLFGGGWKGHADKEIPKAAFYQKIHEFFGIPLENIRDKYGSVEHPISYVECEHHHLHLPTYERVIIRDVETLEPLGYGKPGFAQLISPVITSMPSHSILMGDMAVLNPGEFCPCEHETPYFEIKGRAGTSKNKSCAIAASEMLQRK</sequence>
<feature type="domain" description="Acyl-protein synthetase LuxE" evidence="1">
    <location>
        <begin position="30"/>
        <end position="385"/>
    </location>
</feature>
<keyword evidence="3" id="KW-1185">Reference proteome</keyword>
<reference evidence="3" key="1">
    <citation type="submission" date="2016-11" db="EMBL/GenBank/DDBJ databases">
        <authorList>
            <person name="Varghese N."/>
            <person name="Submissions S."/>
        </authorList>
    </citation>
    <scope>NUCLEOTIDE SEQUENCE [LARGE SCALE GENOMIC DNA]</scope>
    <source>
        <strain evidence="3">DSM 26349</strain>
    </source>
</reference>
<evidence type="ECO:0000313" key="2">
    <source>
        <dbReference type="EMBL" id="SHJ90073.1"/>
    </source>
</evidence>
<organism evidence="2 3">
    <name type="scientific">Aequorivita viscosa</name>
    <dbReference type="NCBI Taxonomy" id="797419"/>
    <lineage>
        <taxon>Bacteria</taxon>
        <taxon>Pseudomonadati</taxon>
        <taxon>Bacteroidota</taxon>
        <taxon>Flavobacteriia</taxon>
        <taxon>Flavobacteriales</taxon>
        <taxon>Flavobacteriaceae</taxon>
        <taxon>Aequorivita</taxon>
    </lineage>
</organism>
<dbReference type="OrthoDB" id="182577at2"/>
<dbReference type="Gene3D" id="3.40.50.12780">
    <property type="entry name" value="N-terminal domain of ligase-like"/>
    <property type="match status" value="1"/>
</dbReference>
<keyword evidence="2" id="KW-0436">Ligase</keyword>
<dbReference type="Pfam" id="PF04443">
    <property type="entry name" value="LuxE"/>
    <property type="match status" value="1"/>
</dbReference>
<evidence type="ECO:0000313" key="3">
    <source>
        <dbReference type="Proteomes" id="UP000184172"/>
    </source>
</evidence>
<dbReference type="STRING" id="797419.SAMN05216556_1296"/>
<dbReference type="InterPro" id="IPR007534">
    <property type="entry name" value="LuxE"/>
</dbReference>
<dbReference type="InterPro" id="IPR053158">
    <property type="entry name" value="CapK_Type1_Caps_Biosynth"/>
</dbReference>
<dbReference type="GO" id="GO:0047474">
    <property type="term" value="F:long-chain fatty acid--protein ligase activity"/>
    <property type="evidence" value="ECO:0007669"/>
    <property type="project" value="InterPro"/>
</dbReference>
<dbReference type="PANTHER" id="PTHR36932">
    <property type="entry name" value="CAPSULAR POLYSACCHARIDE BIOSYNTHESIS PROTEIN"/>
    <property type="match status" value="1"/>
</dbReference>
<protein>
    <submittedName>
        <fullName evidence="2">Phenylacetate-coenzyme A ligase PaaK, adenylate-forming domain family</fullName>
    </submittedName>
</protein>
<evidence type="ECO:0000259" key="1">
    <source>
        <dbReference type="Pfam" id="PF04443"/>
    </source>
</evidence>
<dbReference type="Proteomes" id="UP000184172">
    <property type="component" value="Unassembled WGS sequence"/>
</dbReference>
<dbReference type="PANTHER" id="PTHR36932:SF1">
    <property type="entry name" value="CAPSULAR POLYSACCHARIDE BIOSYNTHESIS PROTEIN"/>
    <property type="match status" value="1"/>
</dbReference>
<accession>A0A1M6N3D5</accession>
<dbReference type="RefSeq" id="WP_083540836.1">
    <property type="nucleotide sequence ID" value="NZ_FNNS01000029.1"/>
</dbReference>
<proteinExistence type="predicted"/>
<dbReference type="GO" id="GO:0008218">
    <property type="term" value="P:bioluminescence"/>
    <property type="evidence" value="ECO:0007669"/>
    <property type="project" value="InterPro"/>
</dbReference>
<dbReference type="InterPro" id="IPR042099">
    <property type="entry name" value="ANL_N_sf"/>
</dbReference>
<gene>
    <name evidence="2" type="ORF">SAMN04487908_1316</name>
</gene>
<name>A0A1M6N3D5_9FLAO</name>